<accession>A0A7D4TMQ1</accession>
<keyword evidence="3" id="KW-0732">Signal</keyword>
<evidence type="ECO:0000256" key="1">
    <source>
        <dbReference type="ARBA" id="ARBA00004442"/>
    </source>
</evidence>
<dbReference type="InterPro" id="IPR011990">
    <property type="entry name" value="TPR-like_helical_dom_sf"/>
</dbReference>
<dbReference type="SUPFAM" id="SSF48452">
    <property type="entry name" value="TPR-like"/>
    <property type="match status" value="1"/>
</dbReference>
<keyword evidence="4" id="KW-0472">Membrane</keyword>
<feature type="domain" description="RagB/SusD" evidence="6">
    <location>
        <begin position="379"/>
        <end position="514"/>
    </location>
</feature>
<reference evidence="8 9" key="1">
    <citation type="submission" date="2020-05" db="EMBL/GenBank/DDBJ databases">
        <title>Mucilaginibacter mali sp. nov.</title>
        <authorList>
            <person name="Kim H.S."/>
            <person name="Lee K.C."/>
            <person name="Suh M.K."/>
            <person name="Kim J.-S."/>
            <person name="Han K.-I."/>
            <person name="Eom M.K."/>
            <person name="Shin Y.K."/>
            <person name="Lee J.-S."/>
        </authorList>
    </citation>
    <scope>NUCLEOTIDE SEQUENCE [LARGE SCALE GENOMIC DNA]</scope>
    <source>
        <strain evidence="8 9">G2-14</strain>
    </source>
</reference>
<dbReference type="AlphaFoldDB" id="A0A7D4TMQ1"/>
<dbReference type="EMBL" id="CP054139">
    <property type="protein sequence ID" value="QKJ30253.1"/>
    <property type="molecule type" value="Genomic_DNA"/>
</dbReference>
<dbReference type="GO" id="GO:0009279">
    <property type="term" value="C:cell outer membrane"/>
    <property type="evidence" value="ECO:0007669"/>
    <property type="project" value="UniProtKB-SubCell"/>
</dbReference>
<dbReference type="PROSITE" id="PS51257">
    <property type="entry name" value="PROKAR_LIPOPROTEIN"/>
    <property type="match status" value="1"/>
</dbReference>
<dbReference type="InterPro" id="IPR012944">
    <property type="entry name" value="SusD_RagB_dom"/>
</dbReference>
<evidence type="ECO:0000256" key="3">
    <source>
        <dbReference type="ARBA" id="ARBA00022729"/>
    </source>
</evidence>
<protein>
    <submittedName>
        <fullName evidence="8">RagB/SusD family nutrient uptake outer membrane protein</fullName>
    </submittedName>
</protein>
<evidence type="ECO:0000256" key="5">
    <source>
        <dbReference type="ARBA" id="ARBA00023237"/>
    </source>
</evidence>
<evidence type="ECO:0000259" key="7">
    <source>
        <dbReference type="Pfam" id="PF14322"/>
    </source>
</evidence>
<proteinExistence type="inferred from homology"/>
<name>A0A7D4TMQ1_9SPHI</name>
<comment type="similarity">
    <text evidence="2">Belongs to the SusD family.</text>
</comment>
<evidence type="ECO:0000256" key="2">
    <source>
        <dbReference type="ARBA" id="ARBA00006275"/>
    </source>
</evidence>
<dbReference type="Proteomes" id="UP000505355">
    <property type="component" value="Chromosome"/>
</dbReference>
<dbReference type="RefSeq" id="WP_173414940.1">
    <property type="nucleotide sequence ID" value="NZ_CP054139.1"/>
</dbReference>
<evidence type="ECO:0000256" key="4">
    <source>
        <dbReference type="ARBA" id="ARBA00023136"/>
    </source>
</evidence>
<dbReference type="KEGG" id="mmab:HQ865_10915"/>
<feature type="domain" description="SusD-like N-terminal" evidence="7">
    <location>
        <begin position="22"/>
        <end position="229"/>
    </location>
</feature>
<keyword evidence="9" id="KW-1185">Reference proteome</keyword>
<sequence>MKKILTISSLVLVMLCGCKKSFLEEQPLAAVSISQFYKSAKDITAAMAGMYGSFQGNMMGEKQFYNRMTYWGEARSDNYERGGNSGNKENEMQLNSLTAGNDWSDWTPLYRTIGLANLLIKYIPQAAELEVNKSLVTPAINNNNMAQALAMRAICYFYIVRNWGDAVIRTEPYEDISIDAAVARSPKDQVFDKVIIPDLTQAYALIDKSSNPTFTISEAAICAIMNDVYMWRKDYPNAIKWFQNLAKAKTPVATKASYGATAITDLQPQATWNAMFVSPTTSVEAIWAINWNFATNACACMAGVSASPNNTPIIIDLNFFTNWPLTNPTDIRVKATMDITKKERDRMWKYYAGQYGPTGVAGPYTVAAADMATTVNVYPVMYRLGDQYLLYAEALNKTGDKTNSLKYLNFIRTRAGLPAYLATDPAVATPDLLEDVILQERQWELFGEGKRWFDLVRTDHVIKIMDPVVKRRQILAGIDPAAATGWGTDLRKYLWPLNRTVLNSNKLLVQNPPYSD</sequence>
<evidence type="ECO:0000259" key="6">
    <source>
        <dbReference type="Pfam" id="PF07980"/>
    </source>
</evidence>
<organism evidence="8 9">
    <name type="scientific">Mucilaginibacter mali</name>
    <dbReference type="NCBI Taxonomy" id="2740462"/>
    <lineage>
        <taxon>Bacteria</taxon>
        <taxon>Pseudomonadati</taxon>
        <taxon>Bacteroidota</taxon>
        <taxon>Sphingobacteriia</taxon>
        <taxon>Sphingobacteriales</taxon>
        <taxon>Sphingobacteriaceae</taxon>
        <taxon>Mucilaginibacter</taxon>
    </lineage>
</organism>
<dbReference type="Pfam" id="PF14322">
    <property type="entry name" value="SusD-like_3"/>
    <property type="match status" value="1"/>
</dbReference>
<keyword evidence="5" id="KW-0998">Cell outer membrane</keyword>
<gene>
    <name evidence="8" type="ORF">HQ865_10915</name>
</gene>
<dbReference type="InterPro" id="IPR033985">
    <property type="entry name" value="SusD-like_N"/>
</dbReference>
<comment type="subcellular location">
    <subcellularLocation>
        <location evidence="1">Cell outer membrane</location>
    </subcellularLocation>
</comment>
<dbReference type="Gene3D" id="1.25.40.390">
    <property type="match status" value="1"/>
</dbReference>
<evidence type="ECO:0000313" key="8">
    <source>
        <dbReference type="EMBL" id="QKJ30253.1"/>
    </source>
</evidence>
<evidence type="ECO:0000313" key="9">
    <source>
        <dbReference type="Proteomes" id="UP000505355"/>
    </source>
</evidence>
<dbReference type="Pfam" id="PF07980">
    <property type="entry name" value="SusD_RagB"/>
    <property type="match status" value="1"/>
</dbReference>